<sequence length="52" mass="6378">MDVKFQRHGFVKGTDEFELYLTIIKYDESFNRKIVELYMIEALYIRRSPFVK</sequence>
<protein>
    <submittedName>
        <fullName evidence="1">Uncharacterized protein</fullName>
    </submittedName>
</protein>
<keyword evidence="2" id="KW-1185">Reference proteome</keyword>
<reference evidence="1" key="3">
    <citation type="submission" date="2023-05" db="EMBL/GenBank/DDBJ databases">
        <authorList>
            <person name="Smith C.H."/>
        </authorList>
    </citation>
    <scope>NUCLEOTIDE SEQUENCE</scope>
    <source>
        <strain evidence="1">CHS0354</strain>
        <tissue evidence="1">Mantle</tissue>
    </source>
</reference>
<organism evidence="1 2">
    <name type="scientific">Potamilus streckersoni</name>
    <dbReference type="NCBI Taxonomy" id="2493646"/>
    <lineage>
        <taxon>Eukaryota</taxon>
        <taxon>Metazoa</taxon>
        <taxon>Spiralia</taxon>
        <taxon>Lophotrochozoa</taxon>
        <taxon>Mollusca</taxon>
        <taxon>Bivalvia</taxon>
        <taxon>Autobranchia</taxon>
        <taxon>Heteroconchia</taxon>
        <taxon>Palaeoheterodonta</taxon>
        <taxon>Unionida</taxon>
        <taxon>Unionoidea</taxon>
        <taxon>Unionidae</taxon>
        <taxon>Ambleminae</taxon>
        <taxon>Lampsilini</taxon>
        <taxon>Potamilus</taxon>
    </lineage>
</organism>
<accession>A0AAE0SDK4</accession>
<dbReference type="AlphaFoldDB" id="A0AAE0SDK4"/>
<comment type="caution">
    <text evidence="1">The sequence shown here is derived from an EMBL/GenBank/DDBJ whole genome shotgun (WGS) entry which is preliminary data.</text>
</comment>
<reference evidence="1" key="1">
    <citation type="journal article" date="2021" name="Genome Biol. Evol.">
        <title>A High-Quality Reference Genome for a Parasitic Bivalve with Doubly Uniparental Inheritance (Bivalvia: Unionida).</title>
        <authorList>
            <person name="Smith C.H."/>
        </authorList>
    </citation>
    <scope>NUCLEOTIDE SEQUENCE</scope>
    <source>
        <strain evidence="1">CHS0354</strain>
    </source>
</reference>
<proteinExistence type="predicted"/>
<evidence type="ECO:0000313" key="1">
    <source>
        <dbReference type="EMBL" id="KAK3589971.1"/>
    </source>
</evidence>
<feature type="non-terminal residue" evidence="1">
    <location>
        <position position="52"/>
    </location>
</feature>
<dbReference type="Proteomes" id="UP001195483">
    <property type="component" value="Unassembled WGS sequence"/>
</dbReference>
<evidence type="ECO:0000313" key="2">
    <source>
        <dbReference type="Proteomes" id="UP001195483"/>
    </source>
</evidence>
<name>A0AAE0SDK4_9BIVA</name>
<reference evidence="1" key="2">
    <citation type="journal article" date="2021" name="Genome Biol. Evol.">
        <title>Developing a high-quality reference genome for a parasitic bivalve with doubly uniparental inheritance (Bivalvia: Unionida).</title>
        <authorList>
            <person name="Smith C.H."/>
        </authorList>
    </citation>
    <scope>NUCLEOTIDE SEQUENCE</scope>
    <source>
        <strain evidence="1">CHS0354</strain>
        <tissue evidence="1">Mantle</tissue>
    </source>
</reference>
<dbReference type="EMBL" id="JAEAOA010002053">
    <property type="protein sequence ID" value="KAK3589971.1"/>
    <property type="molecule type" value="Genomic_DNA"/>
</dbReference>
<gene>
    <name evidence="1" type="ORF">CHS0354_034998</name>
</gene>